<organism evidence="2 4">
    <name type="scientific">California sea lion adenovirus 1</name>
    <dbReference type="NCBI Taxonomy" id="943083"/>
    <lineage>
        <taxon>Viruses</taxon>
        <taxon>Varidnaviria</taxon>
        <taxon>Bamfordvirae</taxon>
        <taxon>Preplasmiviricota</taxon>
        <taxon>Polisuviricotina</taxon>
        <taxon>Pharingeaviricetes</taxon>
        <taxon>Rowavirales</taxon>
        <taxon>Adenoviridae</taxon>
        <taxon>Mastadenovirus</taxon>
        <taxon>Mastadenovirus otariidae</taxon>
        <taxon>Sea lion mastadenovirus A</taxon>
    </lineage>
</organism>
<protein>
    <submittedName>
        <fullName evidence="2">E1A</fullName>
    </submittedName>
</protein>
<dbReference type="Proteomes" id="UP000116231">
    <property type="component" value="Segment"/>
</dbReference>
<evidence type="ECO:0000313" key="2">
    <source>
        <dbReference type="EMBL" id="AIA22343.1"/>
    </source>
</evidence>
<dbReference type="GeneID" id="19488634"/>
<reference evidence="2" key="1">
    <citation type="submission" date="2014-03" db="EMBL/GenBank/DDBJ databases">
        <authorList>
            <person name="Cortes-Hinojosa G.A."/>
            <person name="Gulland F.M.D."/>
            <person name="Goldstein T."/>
            <person name="Venn-Watson S."/>
            <person name="Rivera R."/>
            <person name="Waltzek T.B."/>
            <person name="Salemi M."/>
            <person name="Wellehan J.F.X.Jr."/>
        </authorList>
    </citation>
    <scope>NUCLEOTIDE SEQUENCE</scope>
    <source>
        <strain evidence="2">Zc11-030</strain>
    </source>
</reference>
<keyword evidence="4" id="KW-1185">Reference proteome</keyword>
<evidence type="ECO:0000256" key="1">
    <source>
        <dbReference type="SAM" id="MobiDB-lite"/>
    </source>
</evidence>
<dbReference type="GO" id="GO:0044003">
    <property type="term" value="P:symbiont-mediated perturbation of host process"/>
    <property type="evidence" value="ECO:0007669"/>
    <property type="project" value="InterPro"/>
</dbReference>
<evidence type="ECO:0000313" key="3">
    <source>
        <dbReference type="EMBL" id="QLH64697.1"/>
    </source>
</evidence>
<dbReference type="RefSeq" id="YP_009032602.1">
    <property type="nucleotide sequence ID" value="NC_024150.1"/>
</dbReference>
<feature type="region of interest" description="Disordered" evidence="1">
    <location>
        <begin position="223"/>
        <end position="245"/>
    </location>
</feature>
<dbReference type="GO" id="GO:0006355">
    <property type="term" value="P:regulation of DNA-templated transcription"/>
    <property type="evidence" value="ECO:0007669"/>
    <property type="project" value="InterPro"/>
</dbReference>
<dbReference type="KEGG" id="vg:19488634"/>
<dbReference type="EMBL" id="MT610364">
    <property type="protein sequence ID" value="QLH64697.1"/>
    <property type="molecule type" value="Genomic_DNA"/>
</dbReference>
<proteinExistence type="predicted"/>
<evidence type="ECO:0000313" key="5">
    <source>
        <dbReference type="Proteomes" id="UP000510833"/>
    </source>
</evidence>
<accession>A0A059XN88</accession>
<reference evidence="3 5" key="3">
    <citation type="submission" date="2020-06" db="EMBL/GenBank/DDBJ databases">
        <title>Complex virome in a mesenteric lymph node from a Californian sea lion (Zalophus californianus) with polyserositis and steatitis ('skinny fat syndrome').</title>
        <authorList>
            <person name="Altan E."/>
            <person name="Delwart E."/>
        </authorList>
    </citation>
    <scope>NUCLEOTIDE SEQUENCE [LARGE SCALE GENOMIC DNA]</scope>
    <source>
        <strain evidence="3 5">Hanchett_2</strain>
    </source>
</reference>
<dbReference type="OrthoDB" id="19343at10239"/>
<sequence length="245" mass="27078">MPLITLHFSKELLEMVANCLPEDARPPHPYDLLDLEHQPSLHDMFDIVLDSDVGGETPEIELDFPETLVNDALDYFASSPISIPSDSSPVSPDLCCHESPLSSVSEAENEDTSVEKENQDFKLDCPDYPGVNCTSCDYHRQANPEAVCSLCYMRATSHLIFEPVSPPPVSEDVFDFDVDTVLDDLIAEKDPFLSFEEVDASLQCLANGANSLFTLDSAPASTLKRKHDDDDQLEPLDLSLPKKSC</sequence>
<dbReference type="EMBL" id="KJ563221">
    <property type="protein sequence ID" value="AIA22343.1"/>
    <property type="molecule type" value="Genomic_DNA"/>
</dbReference>
<dbReference type="Proteomes" id="UP000510833">
    <property type="component" value="Segment"/>
</dbReference>
<evidence type="ECO:0000313" key="4">
    <source>
        <dbReference type="Proteomes" id="UP000116231"/>
    </source>
</evidence>
<name>A0A059XN88_9ADEN</name>
<reference evidence="2 4" key="2">
    <citation type="journal article" date="2015" name="Infect. Genet. Evol.">
        <title>Phylogenomic characterization of California sea lion adenovirus-1.</title>
        <authorList>
            <person name="Cortes-Hinojosa G."/>
            <person name="Gulland F.M."/>
            <person name="Goldstein T."/>
            <person name="Venn-Watson S."/>
            <person name="Rivera R."/>
            <person name="Waltzek T.B."/>
            <person name="Salemi M."/>
            <person name="Wellehan J.F.Jr."/>
        </authorList>
    </citation>
    <scope>NUCLEOTIDE SEQUENCE [LARGE SCALE GENOMIC DNA]</scope>
    <source>
        <strain evidence="2">Zc11-030</strain>
    </source>
</reference>